<evidence type="ECO:0000313" key="2">
    <source>
        <dbReference type="EMBL" id="AXI04373.1"/>
    </source>
</evidence>
<evidence type="ECO:0000313" key="1">
    <source>
        <dbReference type="EMBL" id="AXI01427.1"/>
    </source>
</evidence>
<gene>
    <name evidence="1" type="ORF">HYN46_00030</name>
    <name evidence="2" type="ORF">HYN46_16945</name>
</gene>
<keyword evidence="3" id="KW-1185">Reference proteome</keyword>
<reference evidence="2 3" key="1">
    <citation type="submission" date="2018-07" db="EMBL/GenBank/DDBJ databases">
        <title>Genome sequencing of Moraxellaceae gen. HYN0046.</title>
        <authorList>
            <person name="Kim M."/>
            <person name="Yi H."/>
        </authorList>
    </citation>
    <scope>NUCLEOTIDE SEQUENCE [LARGE SCALE GENOMIC DNA]</scope>
    <source>
        <strain evidence="2 3">HYN0046</strain>
    </source>
</reference>
<dbReference type="RefSeq" id="WP_114897539.1">
    <property type="nucleotide sequence ID" value="NZ_CP031222.1"/>
</dbReference>
<name>A0A345PAR4_9GAMM</name>
<proteinExistence type="predicted"/>
<dbReference type="KEGG" id="mbah:HYN46_16945"/>
<dbReference type="EMBL" id="CP031222">
    <property type="protein sequence ID" value="AXI04373.1"/>
    <property type="molecule type" value="Genomic_DNA"/>
</dbReference>
<dbReference type="Proteomes" id="UP000253940">
    <property type="component" value="Chromosome"/>
</dbReference>
<protein>
    <submittedName>
        <fullName evidence="2">Uncharacterized protein</fullName>
    </submittedName>
</protein>
<dbReference type="AlphaFoldDB" id="A0A345PAR4"/>
<organism evidence="2 3">
    <name type="scientific">Aquirhabdus parva</name>
    <dbReference type="NCBI Taxonomy" id="2283318"/>
    <lineage>
        <taxon>Bacteria</taxon>
        <taxon>Pseudomonadati</taxon>
        <taxon>Pseudomonadota</taxon>
        <taxon>Gammaproteobacteria</taxon>
        <taxon>Moraxellales</taxon>
        <taxon>Moraxellaceae</taxon>
        <taxon>Aquirhabdus</taxon>
    </lineage>
</organism>
<dbReference type="KEGG" id="mbah:HYN46_00030"/>
<evidence type="ECO:0000313" key="3">
    <source>
        <dbReference type="Proteomes" id="UP000253940"/>
    </source>
</evidence>
<dbReference type="OrthoDB" id="6681528at2"/>
<sequence length="308" mass="32101">MNIETNIRLSGRFKLTAVNEHGEERFLAEFDNLILNQGLDKVADTAPSAPVIACVQVGTGNTAPAVTQTALSAYLVGTSRNFSFSTNPPSSAPWVGTVVYSWQFDQGVAAGNLSEVGVGWTSSTGNLFSRALILDGSNNPTSITVLANEFLTVTYTLTVTPPTADNVTVISVNGVNTTCTTRPSAVSTYTTGQGAWGVLYGGYSIFHDISSSRCIVGAGTLGNYDSIPSSSTLVLNGGFTVGSYTPGSFSRSITCNGTLTDNLPGNAPITAALINVLGGTSWQTSFSPGLPKDNTKTLALTLTISWSR</sequence>
<dbReference type="EMBL" id="CP031222">
    <property type="protein sequence ID" value="AXI01427.1"/>
    <property type="molecule type" value="Genomic_DNA"/>
</dbReference>
<accession>A0A345PAR4</accession>